<feature type="compositionally biased region" description="Acidic residues" evidence="1">
    <location>
        <begin position="244"/>
        <end position="257"/>
    </location>
</feature>
<evidence type="ECO:0000313" key="3">
    <source>
        <dbReference type="Proteomes" id="UP000070133"/>
    </source>
</evidence>
<evidence type="ECO:0000313" key="2">
    <source>
        <dbReference type="EMBL" id="KXS95878.1"/>
    </source>
</evidence>
<accession>A0A139H0G0</accession>
<proteinExistence type="predicted"/>
<feature type="region of interest" description="Disordered" evidence="1">
    <location>
        <begin position="233"/>
        <end position="267"/>
    </location>
</feature>
<feature type="region of interest" description="Disordered" evidence="1">
    <location>
        <begin position="283"/>
        <end position="343"/>
    </location>
</feature>
<feature type="compositionally biased region" description="Basic and acidic residues" evidence="1">
    <location>
        <begin position="317"/>
        <end position="333"/>
    </location>
</feature>
<gene>
    <name evidence="2" type="ORF">AC578_9948</name>
</gene>
<comment type="caution">
    <text evidence="2">The sequence shown here is derived from an EMBL/GenBank/DDBJ whole genome shotgun (WGS) entry which is preliminary data.</text>
</comment>
<sequence length="343" mass="38260">MVHATHNTNSAAARAATFEQAENLYAPNGSMGEVVDIIGKSDTAYGDLNETAPWCILVAFDHYDWRLASESITITSSNQAHDSWSFNRIHYQDHSSDLLHQETTKLSRGPLFRFSVFVFPLTIAYAVTIHKAQGITTEKAVLSFAKKDFVSGQSSVASSRVKTLNGISCLISHLTWDHFTQTSSHIPTVRQADIKRRLPKHLSTVPDYDLPDYDELRRMDEWENEEEDLYKMSGALPTPRQDDDGNGDPDDGDEDDRDQQAQGDQEMDDAAYAAQLQQQFYNMPPVRQAAAALPQQAPSAPTTQAPRAPIGEGSAELQRRMNELAEQLRHQAEHNGMGQEVDD</sequence>
<dbReference type="Proteomes" id="UP000070133">
    <property type="component" value="Unassembled WGS sequence"/>
</dbReference>
<dbReference type="EMBL" id="LFZN01000195">
    <property type="protein sequence ID" value="KXS95878.1"/>
    <property type="molecule type" value="Genomic_DNA"/>
</dbReference>
<dbReference type="STRING" id="321146.A0A139H0G0"/>
<name>A0A139H0G0_9PEZI</name>
<protein>
    <submittedName>
        <fullName evidence="2">Uncharacterized protein</fullName>
    </submittedName>
</protein>
<organism evidence="2 3">
    <name type="scientific">Pseudocercospora eumusae</name>
    <dbReference type="NCBI Taxonomy" id="321146"/>
    <lineage>
        <taxon>Eukaryota</taxon>
        <taxon>Fungi</taxon>
        <taxon>Dikarya</taxon>
        <taxon>Ascomycota</taxon>
        <taxon>Pezizomycotina</taxon>
        <taxon>Dothideomycetes</taxon>
        <taxon>Dothideomycetidae</taxon>
        <taxon>Mycosphaerellales</taxon>
        <taxon>Mycosphaerellaceae</taxon>
        <taxon>Pseudocercospora</taxon>
    </lineage>
</organism>
<reference evidence="2 3" key="1">
    <citation type="submission" date="2015-07" db="EMBL/GenBank/DDBJ databases">
        <title>Comparative genomics of the Sigatoka disease complex on banana suggests a link between parallel evolutionary changes in Pseudocercospora fijiensis and Pseudocercospora eumusae and increased virulence on the banana host.</title>
        <authorList>
            <person name="Chang T.-C."/>
            <person name="Salvucci A."/>
            <person name="Crous P.W."/>
            <person name="Stergiopoulos I."/>
        </authorList>
    </citation>
    <scope>NUCLEOTIDE SEQUENCE [LARGE SCALE GENOMIC DNA]</scope>
    <source>
        <strain evidence="2 3">CBS 114824</strain>
    </source>
</reference>
<dbReference type="OrthoDB" id="3942766at2759"/>
<dbReference type="SUPFAM" id="SSF52540">
    <property type="entry name" value="P-loop containing nucleoside triphosphate hydrolases"/>
    <property type="match status" value="1"/>
</dbReference>
<feature type="compositionally biased region" description="Low complexity" evidence="1">
    <location>
        <begin position="283"/>
        <end position="309"/>
    </location>
</feature>
<dbReference type="AlphaFoldDB" id="A0A139H0G0"/>
<dbReference type="InterPro" id="IPR027417">
    <property type="entry name" value="P-loop_NTPase"/>
</dbReference>
<evidence type="ECO:0000256" key="1">
    <source>
        <dbReference type="SAM" id="MobiDB-lite"/>
    </source>
</evidence>
<keyword evidence="3" id="KW-1185">Reference proteome</keyword>